<evidence type="ECO:0000256" key="2">
    <source>
        <dbReference type="ARBA" id="ARBA00006824"/>
    </source>
</evidence>
<comment type="subcellular location">
    <subcellularLocation>
        <location evidence="1">Membrane</location>
        <topology evidence="1">Multi-pass membrane protein</topology>
    </subcellularLocation>
</comment>
<reference evidence="7" key="1">
    <citation type="submission" date="2023-07" db="EMBL/GenBank/DDBJ databases">
        <authorList>
            <consortium name="AG Swart"/>
            <person name="Singh M."/>
            <person name="Singh A."/>
            <person name="Seah K."/>
            <person name="Emmerich C."/>
        </authorList>
    </citation>
    <scope>NUCLEOTIDE SEQUENCE</scope>
    <source>
        <strain evidence="7">DP1</strain>
    </source>
</reference>
<feature type="transmembrane region" description="Helical" evidence="6">
    <location>
        <begin position="88"/>
        <end position="108"/>
    </location>
</feature>
<evidence type="ECO:0000256" key="4">
    <source>
        <dbReference type="ARBA" id="ARBA00022989"/>
    </source>
</evidence>
<dbReference type="Proteomes" id="UP001295684">
    <property type="component" value="Unassembled WGS sequence"/>
</dbReference>
<dbReference type="AlphaFoldDB" id="A0AAD1XWF2"/>
<accession>A0AAD1XWF2</accession>
<keyword evidence="5 6" id="KW-0472">Membrane</keyword>
<gene>
    <name evidence="7" type="ORF">ECRASSUSDP1_LOCUS21664</name>
</gene>
<dbReference type="PANTHER" id="PTHR11266:SF80">
    <property type="entry name" value="PEROXISOMAL MEMBRANE PROTEIN 2"/>
    <property type="match status" value="1"/>
</dbReference>
<proteinExistence type="inferred from homology"/>
<dbReference type="PANTHER" id="PTHR11266">
    <property type="entry name" value="PEROXISOMAL MEMBRANE PROTEIN 2, PXMP2 MPV17"/>
    <property type="match status" value="1"/>
</dbReference>
<organism evidence="7 8">
    <name type="scientific">Euplotes crassus</name>
    <dbReference type="NCBI Taxonomy" id="5936"/>
    <lineage>
        <taxon>Eukaryota</taxon>
        <taxon>Sar</taxon>
        <taxon>Alveolata</taxon>
        <taxon>Ciliophora</taxon>
        <taxon>Intramacronucleata</taxon>
        <taxon>Spirotrichea</taxon>
        <taxon>Hypotrichia</taxon>
        <taxon>Euplotida</taxon>
        <taxon>Euplotidae</taxon>
        <taxon>Moneuplotes</taxon>
    </lineage>
</organism>
<evidence type="ECO:0000256" key="6">
    <source>
        <dbReference type="RuleBase" id="RU363053"/>
    </source>
</evidence>
<comment type="similarity">
    <text evidence="2 6">Belongs to the peroxisomal membrane protein PXMP2/4 family.</text>
</comment>
<evidence type="ECO:0008006" key="9">
    <source>
        <dbReference type="Google" id="ProtNLM"/>
    </source>
</evidence>
<dbReference type="GO" id="GO:0005778">
    <property type="term" value="C:peroxisomal membrane"/>
    <property type="evidence" value="ECO:0007669"/>
    <property type="project" value="TreeGrafter"/>
</dbReference>
<protein>
    <recommendedName>
        <fullName evidence="9">Peroxisomal membrane protein PMP22</fullName>
    </recommendedName>
</protein>
<dbReference type="InterPro" id="IPR007248">
    <property type="entry name" value="Mpv17_PMP22"/>
</dbReference>
<dbReference type="EMBL" id="CAMPGE010022171">
    <property type="protein sequence ID" value="CAI2380232.1"/>
    <property type="molecule type" value="Genomic_DNA"/>
</dbReference>
<evidence type="ECO:0000256" key="3">
    <source>
        <dbReference type="ARBA" id="ARBA00022692"/>
    </source>
</evidence>
<evidence type="ECO:0000313" key="7">
    <source>
        <dbReference type="EMBL" id="CAI2380232.1"/>
    </source>
</evidence>
<evidence type="ECO:0000256" key="5">
    <source>
        <dbReference type="ARBA" id="ARBA00023136"/>
    </source>
</evidence>
<keyword evidence="4 6" id="KW-1133">Transmembrane helix</keyword>
<name>A0AAD1XWF2_EUPCR</name>
<evidence type="ECO:0000313" key="8">
    <source>
        <dbReference type="Proteomes" id="UP001295684"/>
    </source>
</evidence>
<dbReference type="Pfam" id="PF04117">
    <property type="entry name" value="Mpv17_PMP22"/>
    <property type="match status" value="1"/>
</dbReference>
<sequence>MSSVVDQYLAVLNAHPLKTKMVTQGLQMLLADLISQQVSGNKKINLNSLFKMTFWGVAISAPVGHYYYAHFLTQSFNYPGAKGIIAKLLFDQLVFAPIICYVFLNYMNGLKLKESLKKLPKLMLANWKLWPMCTILQLLFFGVHTATIFGVFVGFIWGLYLTFTENKKQNQGKSNKQDTDNKV</sequence>
<evidence type="ECO:0000256" key="1">
    <source>
        <dbReference type="ARBA" id="ARBA00004141"/>
    </source>
</evidence>
<feature type="transmembrane region" description="Helical" evidence="6">
    <location>
        <begin position="129"/>
        <end position="160"/>
    </location>
</feature>
<comment type="caution">
    <text evidence="7">The sequence shown here is derived from an EMBL/GenBank/DDBJ whole genome shotgun (WGS) entry which is preliminary data.</text>
</comment>
<feature type="transmembrane region" description="Helical" evidence="6">
    <location>
        <begin position="49"/>
        <end position="68"/>
    </location>
</feature>
<keyword evidence="8" id="KW-1185">Reference proteome</keyword>
<keyword evidence="3 6" id="KW-0812">Transmembrane</keyword>